<comment type="similarity">
    <text evidence="1">Belongs to the ribose-phosphate pyrophosphokinase family.</text>
</comment>
<dbReference type="CDD" id="cd06223">
    <property type="entry name" value="PRTases_typeI"/>
    <property type="match status" value="1"/>
</dbReference>
<accession>A0A6J1LMF1</accession>
<dbReference type="GO" id="GO:0000287">
    <property type="term" value="F:magnesium ion binding"/>
    <property type="evidence" value="ECO:0007669"/>
    <property type="project" value="InterPro"/>
</dbReference>
<dbReference type="Pfam" id="PF13793">
    <property type="entry name" value="Pribosyltran_N"/>
    <property type="match status" value="1"/>
</dbReference>
<dbReference type="PANTHER" id="PTHR10210:SF53">
    <property type="entry name" value="GH23275P"/>
    <property type="match status" value="1"/>
</dbReference>
<dbReference type="GO" id="GO:0002189">
    <property type="term" value="C:ribose phosphate diphosphokinase complex"/>
    <property type="evidence" value="ECO:0007669"/>
    <property type="project" value="TreeGrafter"/>
</dbReference>
<evidence type="ECO:0000313" key="4">
    <source>
        <dbReference type="Proteomes" id="UP000504633"/>
    </source>
</evidence>
<dbReference type="AlphaFoldDB" id="A0A6J1LMF1"/>
<dbReference type="GO" id="GO:0006164">
    <property type="term" value="P:purine nucleotide biosynthetic process"/>
    <property type="evidence" value="ECO:0007669"/>
    <property type="project" value="TreeGrafter"/>
</dbReference>
<sequence length="391" mass="43227">MDRLGSVRPPKRCRSDMDNTSTSDIVIINGNSHPDLANMVAERMGLKNGGCSVFHKSNRETIVEISDSVRGKDIYIIQTGTKDANNNIMELLIMAYACKTSSARSIVGVIPYLPYSKQCKMRKRGCIVSKLLAKMMCTSGLTHIITMDLHQKEIQGFFDIPVDNLRASPFLLQYIQESIPDYRNSVIVARNPGVAKKANSYAERLRLGLAVIHGEQKEAESDEVDGRYSPPPTRAYSNILGTSVEMCIPTASSSRQRTTSVSVGVPEHPVKVKPPLTIVGDVNGRIAIMVDDLIDDVQAFVAAAEMLKDNGACRIYVLATHGLLSSDAPRLLEESVIDEIVVTNTIPHEIQKLQCNKIKTIDISILIAEAIRRIHNKESMSYLFRNVTLED</sequence>
<dbReference type="GO" id="GO:0005524">
    <property type="term" value="F:ATP binding"/>
    <property type="evidence" value="ECO:0007669"/>
    <property type="project" value="TreeGrafter"/>
</dbReference>
<dbReference type="InterPro" id="IPR029099">
    <property type="entry name" value="Pribosyltran_N"/>
</dbReference>
<dbReference type="NCBIfam" id="TIGR01251">
    <property type="entry name" value="ribP_PPkin"/>
    <property type="match status" value="1"/>
</dbReference>
<keyword evidence="4" id="KW-1185">Reference proteome</keyword>
<name>A0A6J1LMF1_DROHY</name>
<dbReference type="PANTHER" id="PTHR10210">
    <property type="entry name" value="RIBOSE-PHOSPHATE DIPHOSPHOKINASE FAMILY MEMBER"/>
    <property type="match status" value="1"/>
</dbReference>
<evidence type="ECO:0000256" key="2">
    <source>
        <dbReference type="ARBA" id="ARBA00022727"/>
    </source>
</evidence>
<feature type="domain" description="Ribose-phosphate pyrophosphokinase N-terminal" evidence="3">
    <location>
        <begin position="25"/>
        <end position="140"/>
    </location>
</feature>
<evidence type="ECO:0000259" key="3">
    <source>
        <dbReference type="Pfam" id="PF13793"/>
    </source>
</evidence>
<dbReference type="Gene3D" id="3.40.50.2020">
    <property type="match status" value="2"/>
</dbReference>
<keyword evidence="2" id="KW-0545">Nucleotide biosynthesis</keyword>
<dbReference type="Proteomes" id="UP000504633">
    <property type="component" value="Unplaced"/>
</dbReference>
<gene>
    <name evidence="5" type="primary">LOC111597393</name>
</gene>
<evidence type="ECO:0000256" key="1">
    <source>
        <dbReference type="ARBA" id="ARBA00006478"/>
    </source>
</evidence>
<dbReference type="InterPro" id="IPR029057">
    <property type="entry name" value="PRTase-like"/>
</dbReference>
<dbReference type="InterPro" id="IPR000836">
    <property type="entry name" value="PRTase_dom"/>
</dbReference>
<evidence type="ECO:0000313" key="5">
    <source>
        <dbReference type="RefSeq" id="XP_023167829.1"/>
    </source>
</evidence>
<dbReference type="FunFam" id="3.40.50.2020:FF:000031">
    <property type="entry name" value="Probable PRS4-ribose-phosphate pyrophosphokinase 3"/>
    <property type="match status" value="1"/>
</dbReference>
<proteinExistence type="inferred from homology"/>
<organism evidence="4 5">
    <name type="scientific">Drosophila hydei</name>
    <name type="common">Fruit fly</name>
    <dbReference type="NCBI Taxonomy" id="7224"/>
    <lineage>
        <taxon>Eukaryota</taxon>
        <taxon>Metazoa</taxon>
        <taxon>Ecdysozoa</taxon>
        <taxon>Arthropoda</taxon>
        <taxon>Hexapoda</taxon>
        <taxon>Insecta</taxon>
        <taxon>Pterygota</taxon>
        <taxon>Neoptera</taxon>
        <taxon>Endopterygota</taxon>
        <taxon>Diptera</taxon>
        <taxon>Brachycera</taxon>
        <taxon>Muscomorpha</taxon>
        <taxon>Ephydroidea</taxon>
        <taxon>Drosophilidae</taxon>
        <taxon>Drosophila</taxon>
    </lineage>
</organism>
<dbReference type="Pfam" id="PF14572">
    <property type="entry name" value="Pribosyl_synth"/>
    <property type="match status" value="1"/>
</dbReference>
<dbReference type="GO" id="GO:0006015">
    <property type="term" value="P:5-phosphoribose 1-diphosphate biosynthetic process"/>
    <property type="evidence" value="ECO:0007669"/>
    <property type="project" value="TreeGrafter"/>
</dbReference>
<dbReference type="SMART" id="SM01400">
    <property type="entry name" value="Pribosyltran_N"/>
    <property type="match status" value="1"/>
</dbReference>
<dbReference type="GO" id="GO:0005737">
    <property type="term" value="C:cytoplasm"/>
    <property type="evidence" value="ECO:0007669"/>
    <property type="project" value="TreeGrafter"/>
</dbReference>
<dbReference type="GO" id="GO:0004749">
    <property type="term" value="F:ribose phosphate diphosphokinase activity"/>
    <property type="evidence" value="ECO:0007669"/>
    <property type="project" value="TreeGrafter"/>
</dbReference>
<protein>
    <submittedName>
        <fullName evidence="5">Phosphoribosyl pyrophosphate synthase-associated protein 2 isoform X3</fullName>
    </submittedName>
</protein>
<reference evidence="5" key="1">
    <citation type="submission" date="2025-08" db="UniProtKB">
        <authorList>
            <consortium name="RefSeq"/>
        </authorList>
    </citation>
    <scope>IDENTIFICATION</scope>
    <source>
        <strain evidence="5">15085-1641.00</strain>
        <tissue evidence="5">Whole body</tissue>
    </source>
</reference>
<dbReference type="OrthoDB" id="413572at2759"/>
<dbReference type="GeneID" id="111597393"/>
<dbReference type="RefSeq" id="XP_023167829.1">
    <property type="nucleotide sequence ID" value="XM_023312061.2"/>
</dbReference>
<dbReference type="InterPro" id="IPR005946">
    <property type="entry name" value="Rib-P_diPkinase"/>
</dbReference>
<dbReference type="SUPFAM" id="SSF53271">
    <property type="entry name" value="PRTase-like"/>
    <property type="match status" value="2"/>
</dbReference>